<dbReference type="Proteomes" id="UP000249293">
    <property type="component" value="Chromosome 2"/>
</dbReference>
<gene>
    <name evidence="14" type="ORF">C5L36_0B07310</name>
    <name evidence="15" type="ORF">JL09_g2869</name>
</gene>
<evidence type="ECO:0000313" key="14">
    <source>
        <dbReference type="EMBL" id="AWU75478.1"/>
    </source>
</evidence>
<proteinExistence type="inferred from homology"/>
<evidence type="ECO:0000256" key="3">
    <source>
        <dbReference type="ARBA" id="ARBA00022723"/>
    </source>
</evidence>
<dbReference type="Gene3D" id="1.25.40.820">
    <property type="match status" value="1"/>
</dbReference>
<dbReference type="PANTHER" id="PTHR14732:SF0">
    <property type="entry name" value="RNA POLYMERASE II SUBUNIT B1 CTD PHOSPHATASE RPAP2-RELATED"/>
    <property type="match status" value="1"/>
</dbReference>
<evidence type="ECO:0000256" key="10">
    <source>
        <dbReference type="ARBA" id="ARBA00048336"/>
    </source>
</evidence>
<dbReference type="GO" id="GO:0005634">
    <property type="term" value="C:nucleus"/>
    <property type="evidence" value="ECO:0007669"/>
    <property type="project" value="UniProtKB-SubCell"/>
</dbReference>
<evidence type="ECO:0000313" key="15">
    <source>
        <dbReference type="EMBL" id="KGK37979.1"/>
    </source>
</evidence>
<dbReference type="GO" id="GO:0008270">
    <property type="term" value="F:zinc ion binding"/>
    <property type="evidence" value="ECO:0007669"/>
    <property type="project" value="UniProtKB-KW"/>
</dbReference>
<evidence type="ECO:0000256" key="12">
    <source>
        <dbReference type="RuleBase" id="RU367080"/>
    </source>
</evidence>
<dbReference type="eggNOG" id="KOG4780">
    <property type="taxonomic scope" value="Eukaryota"/>
</dbReference>
<dbReference type="OrthoDB" id="2590500at2759"/>
<evidence type="ECO:0000256" key="9">
    <source>
        <dbReference type="ARBA" id="ARBA00047761"/>
    </source>
</evidence>
<dbReference type="STRING" id="4909.A0A099P124"/>
<dbReference type="Pfam" id="PF04181">
    <property type="entry name" value="RPAP2_Rtr1"/>
    <property type="match status" value="1"/>
</dbReference>
<comment type="catalytic activity">
    <reaction evidence="10 12">
        <text>O-phospho-L-threonyl-[protein] + H2O = L-threonyl-[protein] + phosphate</text>
        <dbReference type="Rhea" id="RHEA:47004"/>
        <dbReference type="Rhea" id="RHEA-COMP:11060"/>
        <dbReference type="Rhea" id="RHEA-COMP:11605"/>
        <dbReference type="ChEBI" id="CHEBI:15377"/>
        <dbReference type="ChEBI" id="CHEBI:30013"/>
        <dbReference type="ChEBI" id="CHEBI:43474"/>
        <dbReference type="ChEBI" id="CHEBI:61977"/>
        <dbReference type="EC" id="3.1.3.16"/>
    </reaction>
</comment>
<dbReference type="GO" id="GO:0005737">
    <property type="term" value="C:cytoplasm"/>
    <property type="evidence" value="ECO:0007669"/>
    <property type="project" value="TreeGrafter"/>
</dbReference>
<dbReference type="EMBL" id="JQFK01000026">
    <property type="protein sequence ID" value="KGK37979.1"/>
    <property type="molecule type" value="Genomic_DNA"/>
</dbReference>
<keyword evidence="5 12" id="KW-0378">Hydrolase</keyword>
<comment type="subcellular location">
    <subcellularLocation>
        <location evidence="1 12">Nucleus</location>
    </subcellularLocation>
</comment>
<evidence type="ECO:0000259" key="13">
    <source>
        <dbReference type="PROSITE" id="PS51479"/>
    </source>
</evidence>
<reference evidence="16" key="1">
    <citation type="journal article" date="2014" name="Microb. Cell Fact.">
        <title>Exploiting Issatchenkia orientalis SD108 for succinic acid production.</title>
        <authorList>
            <person name="Xiao H."/>
            <person name="Shao Z."/>
            <person name="Jiang Y."/>
            <person name="Dole S."/>
            <person name="Zhao H."/>
        </authorList>
    </citation>
    <scope>NUCLEOTIDE SEQUENCE [LARGE SCALE GENOMIC DNA]</scope>
    <source>
        <strain evidence="16">SD108</strain>
    </source>
</reference>
<dbReference type="Proteomes" id="UP000029867">
    <property type="component" value="Unassembled WGS sequence"/>
</dbReference>
<keyword evidence="8 12" id="KW-0539">Nucleus</keyword>
<evidence type="ECO:0000313" key="16">
    <source>
        <dbReference type="Proteomes" id="UP000029867"/>
    </source>
</evidence>
<comment type="similarity">
    <text evidence="2 11 12">Belongs to the RPAP2 family.</text>
</comment>
<dbReference type="EC" id="3.1.3.16" evidence="12"/>
<dbReference type="GO" id="GO:0043175">
    <property type="term" value="F:RNA polymerase core enzyme binding"/>
    <property type="evidence" value="ECO:0007669"/>
    <property type="project" value="UniProtKB-UniRule"/>
</dbReference>
<evidence type="ECO:0000256" key="1">
    <source>
        <dbReference type="ARBA" id="ARBA00004123"/>
    </source>
</evidence>
<evidence type="ECO:0000256" key="11">
    <source>
        <dbReference type="PROSITE-ProRule" id="PRU00812"/>
    </source>
</evidence>
<feature type="domain" description="RTR1-type" evidence="13">
    <location>
        <begin position="50"/>
        <end position="132"/>
    </location>
</feature>
<evidence type="ECO:0000256" key="4">
    <source>
        <dbReference type="ARBA" id="ARBA00022771"/>
    </source>
</evidence>
<keyword evidence="4 12" id="KW-0863">Zinc-finger</keyword>
<reference evidence="15" key="2">
    <citation type="submission" date="2014-08" db="EMBL/GenBank/DDBJ databases">
        <title>Exploiting Issatchenkia orientalis SD108 for Succinic Acid Production.</title>
        <authorList>
            <person name="Xiao H."/>
            <person name="Shao Z."/>
            <person name="Jiang Y."/>
            <person name="Dole S."/>
            <person name="Zhao H."/>
        </authorList>
    </citation>
    <scope>NUCLEOTIDE SEQUENCE [LARGE SCALE GENOMIC DNA]</scope>
    <source>
        <strain evidence="15">SD108</strain>
    </source>
</reference>
<evidence type="ECO:0000313" key="17">
    <source>
        <dbReference type="Proteomes" id="UP000249293"/>
    </source>
</evidence>
<dbReference type="InterPro" id="IPR007308">
    <property type="entry name" value="Rtr1/RPAP2_dom"/>
</dbReference>
<evidence type="ECO:0000256" key="5">
    <source>
        <dbReference type="ARBA" id="ARBA00022801"/>
    </source>
</evidence>
<keyword evidence="6 12" id="KW-0862">Zinc</keyword>
<evidence type="ECO:0000256" key="2">
    <source>
        <dbReference type="ARBA" id="ARBA00005676"/>
    </source>
</evidence>
<keyword evidence="7 12" id="KW-0904">Protein phosphatase</keyword>
<dbReference type="PROSITE" id="PS51479">
    <property type="entry name" value="ZF_RTR1"/>
    <property type="match status" value="1"/>
</dbReference>
<protein>
    <recommendedName>
        <fullName evidence="12">RNA polymerase II subunit B1 CTD phosphatase RPAP2 homolog</fullName>
        <ecNumber evidence="12">3.1.3.16</ecNumber>
    </recommendedName>
</protein>
<keyword evidence="3 12" id="KW-0479">Metal-binding</keyword>
<dbReference type="GO" id="GO:0008420">
    <property type="term" value="F:RNA polymerase II CTD heptapeptide repeat phosphatase activity"/>
    <property type="evidence" value="ECO:0007669"/>
    <property type="project" value="UniProtKB-UniRule"/>
</dbReference>
<keyword evidence="17" id="KW-1185">Reference proteome</keyword>
<comment type="function">
    <text evidence="12">Putative RNA polymerase II subunit B1 C-terminal domain (CTD) phosphatase involved in RNA polymerase II transcription regulation.</text>
</comment>
<dbReference type="InterPro" id="IPR039693">
    <property type="entry name" value="Rtr1/RPAP2"/>
</dbReference>
<accession>A0A099P124</accession>
<organism evidence="15 16">
    <name type="scientific">Pichia kudriavzevii</name>
    <name type="common">Yeast</name>
    <name type="synonym">Issatchenkia orientalis</name>
    <dbReference type="NCBI Taxonomy" id="4909"/>
    <lineage>
        <taxon>Eukaryota</taxon>
        <taxon>Fungi</taxon>
        <taxon>Dikarya</taxon>
        <taxon>Ascomycota</taxon>
        <taxon>Saccharomycotina</taxon>
        <taxon>Pichiomycetes</taxon>
        <taxon>Pichiales</taxon>
        <taxon>Pichiaceae</taxon>
        <taxon>Pichia</taxon>
    </lineage>
</organism>
<dbReference type="GeneID" id="40383243"/>
<evidence type="ECO:0000256" key="7">
    <source>
        <dbReference type="ARBA" id="ARBA00022912"/>
    </source>
</evidence>
<dbReference type="HOGENOM" id="CLU_086709_1_0_1"/>
<dbReference type="KEGG" id="pkz:C5L36_0B07310"/>
<dbReference type="InterPro" id="IPR038534">
    <property type="entry name" value="Rtr1/RPAP2_sf"/>
</dbReference>
<dbReference type="AlphaFoldDB" id="A0A099P124"/>
<dbReference type="RefSeq" id="XP_029320955.1">
    <property type="nucleotide sequence ID" value="XM_029465096.1"/>
</dbReference>
<dbReference type="VEuPathDB" id="FungiDB:C5L36_0B07310"/>
<dbReference type="EMBL" id="CP028774">
    <property type="protein sequence ID" value="AWU75478.1"/>
    <property type="molecule type" value="Genomic_DNA"/>
</dbReference>
<evidence type="ECO:0000256" key="8">
    <source>
        <dbReference type="ARBA" id="ARBA00023242"/>
    </source>
</evidence>
<name>A0A099P124_PICKU</name>
<sequence>MTTVTVDDFKRLIHPLETHPLLTPKEANNLTYQIIELLMDKPCTSQLLQLLARYLTPQAYDALVEERIINHHCGYPLCPYSSSSIHDGEVNTVAKRLNMRAYYKTRYCSKRHYQCSEVFKRQLNSDALFMRVDLDREWFTEGSIENGIVLLEEEEGVVKSLNGLTID</sequence>
<comment type="catalytic activity">
    <reaction evidence="9 12">
        <text>O-phospho-L-seryl-[protein] + H2O = L-seryl-[protein] + phosphate</text>
        <dbReference type="Rhea" id="RHEA:20629"/>
        <dbReference type="Rhea" id="RHEA-COMP:9863"/>
        <dbReference type="Rhea" id="RHEA-COMP:11604"/>
        <dbReference type="ChEBI" id="CHEBI:15377"/>
        <dbReference type="ChEBI" id="CHEBI:29999"/>
        <dbReference type="ChEBI" id="CHEBI:43474"/>
        <dbReference type="ChEBI" id="CHEBI:83421"/>
        <dbReference type="EC" id="3.1.3.16"/>
    </reaction>
</comment>
<evidence type="ECO:0000256" key="6">
    <source>
        <dbReference type="ARBA" id="ARBA00022833"/>
    </source>
</evidence>
<reference evidence="14 17" key="3">
    <citation type="submission" date="2018-06" db="EMBL/GenBank/DDBJ databases">
        <title>Population genomics shows no distinction between pathogenic Candida krusei and environmental Pichia kudriavzevii: One species, four names.</title>
        <authorList>
            <person name="Douglass A.P."/>
            <person name="Offei B."/>
            <person name="Braun-Galleani S."/>
            <person name="Coughlan A.Y."/>
            <person name="Martos A."/>
            <person name="Ortiz-Merino R.A."/>
            <person name="Byrne K.P."/>
            <person name="Wolfe K.H."/>
        </authorList>
    </citation>
    <scope>NUCLEOTIDE SEQUENCE [LARGE SCALE GENOMIC DNA]</scope>
    <source>
        <strain evidence="14 17">CBS573</strain>
    </source>
</reference>
<dbReference type="PANTHER" id="PTHR14732">
    <property type="entry name" value="RNA POLYMERASE II SUBUNIT B1 CTD PHOSPHATASE RPAP2-RELATED"/>
    <property type="match status" value="1"/>
</dbReference>